<accession>F2AT84</accession>
<dbReference type="AlphaFoldDB" id="F2AT84"/>
<evidence type="ECO:0000313" key="2">
    <source>
        <dbReference type="EMBL" id="EGF27124.1"/>
    </source>
</evidence>
<comment type="caution">
    <text evidence="2">The sequence shown here is derived from an EMBL/GenBank/DDBJ whole genome shotgun (WGS) entry which is preliminary data.</text>
</comment>
<name>F2AT84_RHOBT</name>
<organism evidence="2 3">
    <name type="scientific">Rhodopirellula baltica WH47</name>
    <dbReference type="NCBI Taxonomy" id="991778"/>
    <lineage>
        <taxon>Bacteria</taxon>
        <taxon>Pseudomonadati</taxon>
        <taxon>Planctomycetota</taxon>
        <taxon>Planctomycetia</taxon>
        <taxon>Pirellulales</taxon>
        <taxon>Pirellulaceae</taxon>
        <taxon>Rhodopirellula</taxon>
    </lineage>
</organism>
<protein>
    <submittedName>
        <fullName evidence="2">Uncharacterized protein</fullName>
    </submittedName>
</protein>
<gene>
    <name evidence="2" type="ORF">RBWH47_04732</name>
</gene>
<dbReference type="PATRIC" id="fig|991778.3.peg.3111"/>
<sequence>MNGRRQDVGRRWGPNSGESGYGVMGLMTRRTSTLVGDSGPESADLNVEEPC</sequence>
<proteinExistence type="predicted"/>
<dbReference type="EMBL" id="AFAR01000160">
    <property type="protein sequence ID" value="EGF27124.1"/>
    <property type="molecule type" value="Genomic_DNA"/>
</dbReference>
<evidence type="ECO:0000256" key="1">
    <source>
        <dbReference type="SAM" id="MobiDB-lite"/>
    </source>
</evidence>
<evidence type="ECO:0000313" key="3">
    <source>
        <dbReference type="Proteomes" id="UP000006222"/>
    </source>
</evidence>
<feature type="compositionally biased region" description="Basic and acidic residues" evidence="1">
    <location>
        <begin position="1"/>
        <end position="10"/>
    </location>
</feature>
<feature type="region of interest" description="Disordered" evidence="1">
    <location>
        <begin position="1"/>
        <end position="51"/>
    </location>
</feature>
<reference evidence="2 3" key="1">
    <citation type="journal article" date="2013" name="Mar. Genomics">
        <title>Expression of sulfatases in Rhodopirellula baltica and the diversity of sulfatases in the genus Rhodopirellula.</title>
        <authorList>
            <person name="Wegner C.E."/>
            <person name="Richter-Heitmann T."/>
            <person name="Klindworth A."/>
            <person name="Klockow C."/>
            <person name="Richter M."/>
            <person name="Achstetter T."/>
            <person name="Glockner F.O."/>
            <person name="Harder J."/>
        </authorList>
    </citation>
    <scope>NUCLEOTIDE SEQUENCE [LARGE SCALE GENOMIC DNA]</scope>
    <source>
        <strain evidence="2 3">WH47</strain>
    </source>
</reference>
<dbReference type="Proteomes" id="UP000006222">
    <property type="component" value="Unassembled WGS sequence"/>
</dbReference>